<keyword evidence="2" id="KW-0812">Transmembrane</keyword>
<evidence type="ECO:0008006" key="5">
    <source>
        <dbReference type="Google" id="ProtNLM"/>
    </source>
</evidence>
<name>A0ABP9RZX8_9ACTN</name>
<feature type="transmembrane region" description="Helical" evidence="2">
    <location>
        <begin position="103"/>
        <end position="130"/>
    </location>
</feature>
<evidence type="ECO:0000256" key="1">
    <source>
        <dbReference type="SAM" id="MobiDB-lite"/>
    </source>
</evidence>
<feature type="compositionally biased region" description="Basic and acidic residues" evidence="1">
    <location>
        <begin position="21"/>
        <end position="45"/>
    </location>
</feature>
<feature type="region of interest" description="Disordered" evidence="1">
    <location>
        <begin position="1"/>
        <end position="51"/>
    </location>
</feature>
<evidence type="ECO:0000313" key="3">
    <source>
        <dbReference type="EMBL" id="GAA5189175.1"/>
    </source>
</evidence>
<feature type="transmembrane region" description="Helical" evidence="2">
    <location>
        <begin position="65"/>
        <end position="83"/>
    </location>
</feature>
<keyword evidence="4" id="KW-1185">Reference proteome</keyword>
<sequence length="163" mass="17283">MSYDRWLGRTPGTGHSPPGSGDDHEPGPAPRRRSDWRVVRHSPEREDLEPVEGEKRYGRTIAWTLAWYVVPLALFTGWTMLFADDSGPACYGQVDGSCPSVPSAVLGAFTNGLPQLCAALMISLLSALLIRLGSGAWRPVTAAFAAAVIGAGASTLLFSAIGT</sequence>
<dbReference type="RefSeq" id="WP_345631864.1">
    <property type="nucleotide sequence ID" value="NZ_BAABJQ010000012.1"/>
</dbReference>
<evidence type="ECO:0000313" key="4">
    <source>
        <dbReference type="Proteomes" id="UP001501570"/>
    </source>
</evidence>
<gene>
    <name evidence="3" type="ORF">GCM10023322_41480</name>
</gene>
<dbReference type="Proteomes" id="UP001501570">
    <property type="component" value="Unassembled WGS sequence"/>
</dbReference>
<proteinExistence type="predicted"/>
<comment type="caution">
    <text evidence="3">The sequence shown here is derived from an EMBL/GenBank/DDBJ whole genome shotgun (WGS) entry which is preliminary data.</text>
</comment>
<feature type="transmembrane region" description="Helical" evidence="2">
    <location>
        <begin position="142"/>
        <end position="161"/>
    </location>
</feature>
<accession>A0ABP9RZX8</accession>
<keyword evidence="2" id="KW-0472">Membrane</keyword>
<protein>
    <recommendedName>
        <fullName evidence="5">TrbC/VIRB2 family protein</fullName>
    </recommendedName>
</protein>
<feature type="compositionally biased region" description="Low complexity" evidence="1">
    <location>
        <begin position="8"/>
        <end position="20"/>
    </location>
</feature>
<evidence type="ECO:0000256" key="2">
    <source>
        <dbReference type="SAM" id="Phobius"/>
    </source>
</evidence>
<reference evidence="4" key="1">
    <citation type="journal article" date="2019" name="Int. J. Syst. Evol. Microbiol.">
        <title>The Global Catalogue of Microorganisms (GCM) 10K type strain sequencing project: providing services to taxonomists for standard genome sequencing and annotation.</title>
        <authorList>
            <consortium name="The Broad Institute Genomics Platform"/>
            <consortium name="The Broad Institute Genome Sequencing Center for Infectious Disease"/>
            <person name="Wu L."/>
            <person name="Ma J."/>
        </authorList>
    </citation>
    <scope>NUCLEOTIDE SEQUENCE [LARGE SCALE GENOMIC DNA]</scope>
    <source>
        <strain evidence="4">JCM 18304</strain>
    </source>
</reference>
<dbReference type="EMBL" id="BAABJQ010000012">
    <property type="protein sequence ID" value="GAA5189175.1"/>
    <property type="molecule type" value="Genomic_DNA"/>
</dbReference>
<keyword evidence="2" id="KW-1133">Transmembrane helix</keyword>
<organism evidence="3 4">
    <name type="scientific">Rugosimonospora acidiphila</name>
    <dbReference type="NCBI Taxonomy" id="556531"/>
    <lineage>
        <taxon>Bacteria</taxon>
        <taxon>Bacillati</taxon>
        <taxon>Actinomycetota</taxon>
        <taxon>Actinomycetes</taxon>
        <taxon>Micromonosporales</taxon>
        <taxon>Micromonosporaceae</taxon>
        <taxon>Rugosimonospora</taxon>
    </lineage>
</organism>